<evidence type="ECO:0000313" key="5">
    <source>
        <dbReference type="Proteomes" id="UP000256645"/>
    </source>
</evidence>
<dbReference type="Pfam" id="PF00106">
    <property type="entry name" value="adh_short"/>
    <property type="match status" value="1"/>
</dbReference>
<protein>
    <submittedName>
        <fullName evidence="4">NAD(P)-binding Rossmann-fold containing protein</fullName>
    </submittedName>
</protein>
<comment type="similarity">
    <text evidence="1">Belongs to the short-chain dehydrogenases/reductases (SDR) family.</text>
</comment>
<gene>
    <name evidence="4" type="ORF">BP6252_00645</name>
</gene>
<evidence type="ECO:0000256" key="1">
    <source>
        <dbReference type="ARBA" id="ARBA00006484"/>
    </source>
</evidence>
<dbReference type="PANTHER" id="PTHR44229:SF4">
    <property type="entry name" value="15-HYDROXYPROSTAGLANDIN DEHYDROGENASE [NAD(+)]"/>
    <property type="match status" value="1"/>
</dbReference>
<dbReference type="Proteomes" id="UP000256645">
    <property type="component" value="Unassembled WGS sequence"/>
</dbReference>
<dbReference type="STRING" id="1849047.A0A3D8SQM2"/>
<dbReference type="InterPro" id="IPR002347">
    <property type="entry name" value="SDR_fam"/>
</dbReference>
<dbReference type="Gene3D" id="3.40.50.720">
    <property type="entry name" value="NAD(P)-binding Rossmann-like Domain"/>
    <property type="match status" value="1"/>
</dbReference>
<dbReference type="InterPro" id="IPR036291">
    <property type="entry name" value="NAD(P)-bd_dom_sf"/>
</dbReference>
<comment type="caution">
    <text evidence="4">The sequence shown here is derived from an EMBL/GenBank/DDBJ whole genome shotgun (WGS) entry which is preliminary data.</text>
</comment>
<evidence type="ECO:0000256" key="3">
    <source>
        <dbReference type="ARBA" id="ARBA00023002"/>
    </source>
</evidence>
<keyword evidence="3" id="KW-0560">Oxidoreductase</keyword>
<dbReference type="SUPFAM" id="SSF51735">
    <property type="entry name" value="NAD(P)-binding Rossmann-fold domains"/>
    <property type="match status" value="1"/>
</dbReference>
<dbReference type="InterPro" id="IPR020904">
    <property type="entry name" value="Sc_DH/Rdtase_CS"/>
</dbReference>
<evidence type="ECO:0000256" key="2">
    <source>
        <dbReference type="ARBA" id="ARBA00022857"/>
    </source>
</evidence>
<sequence>MPLGHFPLNGKIAVVTGAGSGINLSFAKLAIEQGARVVIADLKLTAEGEAFVKETDSRSVVFTKCDVTKRADLENLVQASLDAFQDVPDVWVAGAGVFEPSWSNFWDDTEGDGYSQVDINVTHPMKLSRIAIRSLLGRNKKGVILCVSSLAGFQGTFSAPLYCASKHAVIGFVRSLAELERLEGIKVVGIAPGLVRTPLWTDYPEKMEQFGYTMESSITAEDVAKAMADAITDGKVLGGLSVSVSTSGTRLLGTWNIEAPKEDGTSVPKEVIERNYAPIITTMKKERSRL</sequence>
<keyword evidence="2" id="KW-0521">NADP</keyword>
<dbReference type="PROSITE" id="PS00061">
    <property type="entry name" value="ADH_SHORT"/>
    <property type="match status" value="1"/>
</dbReference>
<dbReference type="PRINTS" id="PR00081">
    <property type="entry name" value="GDHRDH"/>
</dbReference>
<dbReference type="AlphaFoldDB" id="A0A3D8SQM2"/>
<proteinExistence type="inferred from homology"/>
<keyword evidence="5" id="KW-1185">Reference proteome</keyword>
<dbReference type="GO" id="GO:0016616">
    <property type="term" value="F:oxidoreductase activity, acting on the CH-OH group of donors, NAD or NADP as acceptor"/>
    <property type="evidence" value="ECO:0007669"/>
    <property type="project" value="TreeGrafter"/>
</dbReference>
<reference evidence="4 5" key="1">
    <citation type="journal article" date="2018" name="IMA Fungus">
        <title>IMA Genome-F 9: Draft genome sequence of Annulohypoxylon stygium, Aspergillus mulundensis, Berkeleyomyces basicola (syn. Thielaviopsis basicola), Ceratocystis smalleyi, two Cercospora beticola strains, Coleophoma cylindrospora, Fusarium fracticaudum, Phialophora cf. hyalina, and Morchella septimelata.</title>
        <authorList>
            <person name="Wingfield B.D."/>
            <person name="Bills G.F."/>
            <person name="Dong Y."/>
            <person name="Huang W."/>
            <person name="Nel W.J."/>
            <person name="Swalarsk-Parry B.S."/>
            <person name="Vaghefi N."/>
            <person name="Wilken P.M."/>
            <person name="An Z."/>
            <person name="de Beer Z.W."/>
            <person name="De Vos L."/>
            <person name="Chen L."/>
            <person name="Duong T.A."/>
            <person name="Gao Y."/>
            <person name="Hammerbacher A."/>
            <person name="Kikkert J.R."/>
            <person name="Li Y."/>
            <person name="Li H."/>
            <person name="Li K."/>
            <person name="Li Q."/>
            <person name="Liu X."/>
            <person name="Ma X."/>
            <person name="Naidoo K."/>
            <person name="Pethybridge S.J."/>
            <person name="Sun J."/>
            <person name="Steenkamp E.T."/>
            <person name="van der Nest M.A."/>
            <person name="van Wyk S."/>
            <person name="Wingfield M.J."/>
            <person name="Xiong C."/>
            <person name="Yue Q."/>
            <person name="Zhang X."/>
        </authorList>
    </citation>
    <scope>NUCLEOTIDE SEQUENCE [LARGE SCALE GENOMIC DNA]</scope>
    <source>
        <strain evidence="4 5">BP6252</strain>
    </source>
</reference>
<dbReference type="PANTHER" id="PTHR44229">
    <property type="entry name" value="15-HYDROXYPROSTAGLANDIN DEHYDROGENASE [NAD(+)]"/>
    <property type="match status" value="1"/>
</dbReference>
<evidence type="ECO:0000313" key="4">
    <source>
        <dbReference type="EMBL" id="RDW88613.1"/>
    </source>
</evidence>
<organism evidence="4 5">
    <name type="scientific">Coleophoma cylindrospora</name>
    <dbReference type="NCBI Taxonomy" id="1849047"/>
    <lineage>
        <taxon>Eukaryota</taxon>
        <taxon>Fungi</taxon>
        <taxon>Dikarya</taxon>
        <taxon>Ascomycota</taxon>
        <taxon>Pezizomycotina</taxon>
        <taxon>Leotiomycetes</taxon>
        <taxon>Helotiales</taxon>
        <taxon>Dermateaceae</taxon>
        <taxon>Coleophoma</taxon>
    </lineage>
</organism>
<dbReference type="GO" id="GO:0005737">
    <property type="term" value="C:cytoplasm"/>
    <property type="evidence" value="ECO:0007669"/>
    <property type="project" value="TreeGrafter"/>
</dbReference>
<accession>A0A3D8SQM2</accession>
<dbReference type="EMBL" id="PDLM01000001">
    <property type="protein sequence ID" value="RDW88613.1"/>
    <property type="molecule type" value="Genomic_DNA"/>
</dbReference>
<name>A0A3D8SQM2_9HELO</name>
<dbReference type="OrthoDB" id="37659at2759"/>